<reference evidence="2 3" key="1">
    <citation type="journal article" date="2018" name="PLoS ONE">
        <title>The draft genome of Kipferlia bialata reveals reductive genome evolution in fornicate parasites.</title>
        <authorList>
            <person name="Tanifuji G."/>
            <person name="Takabayashi S."/>
            <person name="Kume K."/>
            <person name="Takagi M."/>
            <person name="Nakayama T."/>
            <person name="Kamikawa R."/>
            <person name="Inagaki Y."/>
            <person name="Hashimoto T."/>
        </authorList>
    </citation>
    <scope>NUCLEOTIDE SEQUENCE [LARGE SCALE GENOMIC DNA]</scope>
    <source>
        <strain evidence="2">NY0173</strain>
    </source>
</reference>
<evidence type="ECO:0000313" key="2">
    <source>
        <dbReference type="EMBL" id="GIQ88394.1"/>
    </source>
</evidence>
<dbReference type="PANTHER" id="PTHR16537">
    <property type="entry name" value="SJOEGREN SYNDROME/SCLERODERMA AUTOANTIGEN 1"/>
    <property type="match status" value="1"/>
</dbReference>
<feature type="compositionally biased region" description="Basic and acidic residues" evidence="1">
    <location>
        <begin position="142"/>
        <end position="152"/>
    </location>
</feature>
<dbReference type="Proteomes" id="UP000265618">
    <property type="component" value="Unassembled WGS sequence"/>
</dbReference>
<evidence type="ECO:0000256" key="1">
    <source>
        <dbReference type="SAM" id="MobiDB-lite"/>
    </source>
</evidence>
<dbReference type="Pfam" id="PF06677">
    <property type="entry name" value="Auto_anti-p27"/>
    <property type="match status" value="1"/>
</dbReference>
<dbReference type="InterPro" id="IPR051888">
    <property type="entry name" value="UPF0148_domain"/>
</dbReference>
<dbReference type="OrthoDB" id="28939at2759"/>
<feature type="compositionally biased region" description="Basic and acidic residues" evidence="1">
    <location>
        <begin position="109"/>
        <end position="120"/>
    </location>
</feature>
<proteinExistence type="predicted"/>
<keyword evidence="3" id="KW-1185">Reference proteome</keyword>
<organism evidence="2 3">
    <name type="scientific">Kipferlia bialata</name>
    <dbReference type="NCBI Taxonomy" id="797122"/>
    <lineage>
        <taxon>Eukaryota</taxon>
        <taxon>Metamonada</taxon>
        <taxon>Carpediemonas-like organisms</taxon>
        <taxon>Kipferlia</taxon>
    </lineage>
</organism>
<gene>
    <name evidence="2" type="ORF">KIPB_010635</name>
</gene>
<name>A0A9K3GLQ0_9EUKA</name>
<protein>
    <submittedName>
        <fullName evidence="2">Sjoegren syndrome/scleroderma autoantigen 1</fullName>
    </submittedName>
</protein>
<dbReference type="PANTHER" id="PTHR16537:SF1">
    <property type="entry name" value="PROTEIN ZNRD2"/>
    <property type="match status" value="1"/>
</dbReference>
<dbReference type="EMBL" id="BDIP01004032">
    <property type="protein sequence ID" value="GIQ88394.1"/>
    <property type="molecule type" value="Genomic_DNA"/>
</dbReference>
<evidence type="ECO:0000313" key="3">
    <source>
        <dbReference type="Proteomes" id="UP000265618"/>
    </source>
</evidence>
<feature type="region of interest" description="Disordered" evidence="1">
    <location>
        <begin position="137"/>
        <end position="170"/>
    </location>
</feature>
<sequence>LCPQCQSLLVYKPSDNKHAMCTACGESTELATSPPAKYMDRRSQIPKVIAGLLQQGWALIDKTCPSEDCSAPLVRNKDGQVYCPECGSRVLTQDQADALGVEPGSVEPVAEREREADTGREAGAPSLAGLLGVRSVAPKPQVRQEERERETIEPETPFESPSGLSPSGNSIWPYWESATKAAYNKLTEAISQVDAVTSDKLLDIIERLRGLEPK</sequence>
<comment type="caution">
    <text evidence="2">The sequence shown here is derived from an EMBL/GenBank/DDBJ whole genome shotgun (WGS) entry which is preliminary data.</text>
</comment>
<feature type="region of interest" description="Disordered" evidence="1">
    <location>
        <begin position="102"/>
        <end position="125"/>
    </location>
</feature>
<accession>A0A9K3GLQ0</accession>
<dbReference type="AlphaFoldDB" id="A0A9K3GLQ0"/>
<feature type="non-terminal residue" evidence="2">
    <location>
        <position position="214"/>
    </location>
</feature>
<dbReference type="InterPro" id="IPR009563">
    <property type="entry name" value="SSSCA1"/>
</dbReference>